<dbReference type="InterPro" id="IPR039536">
    <property type="entry name" value="TetR_C_Proteobacteria"/>
</dbReference>
<reference evidence="6 7" key="1">
    <citation type="submission" date="2018-02" db="EMBL/GenBank/DDBJ databases">
        <authorList>
            <person name="Cohen D.B."/>
            <person name="Kent A.D."/>
        </authorList>
    </citation>
    <scope>NUCLEOTIDE SEQUENCE [LARGE SCALE GENOMIC DNA]</scope>
    <source>
        <strain evidence="6">1</strain>
    </source>
</reference>
<dbReference type="FunFam" id="1.10.10.60:FF:000141">
    <property type="entry name" value="TetR family transcriptional regulator"/>
    <property type="match status" value="1"/>
</dbReference>
<dbReference type="InterPro" id="IPR050109">
    <property type="entry name" value="HTH-type_TetR-like_transc_reg"/>
</dbReference>
<sequence>MDELSPRALAKRQQITDAARALFLAQGYARTSMDAITAEAGVSKQTLYAYFDSKDDLLKAIVLDVQSAIPAPPALNAPRNRGELRTALIAFGEALIGGLLREETIALLRLMVGEAVHLPEFREAFLQAFPLFLLGRTRAILEGAAANGVITLDRPDVSVRMLVGPLVSYVMFGGLLLSGPPQPPERGDVEWLVDAYLRTLDDGPNPC</sequence>
<keyword evidence="7" id="KW-1185">Reference proteome</keyword>
<dbReference type="PRINTS" id="PR00455">
    <property type="entry name" value="HTHTETR"/>
</dbReference>
<dbReference type="AlphaFoldDB" id="A0A2N9JKJ9"/>
<dbReference type="GO" id="GO:0000976">
    <property type="term" value="F:transcription cis-regulatory region binding"/>
    <property type="evidence" value="ECO:0007669"/>
    <property type="project" value="TreeGrafter"/>
</dbReference>
<feature type="DNA-binding region" description="H-T-H motif" evidence="4">
    <location>
        <begin position="32"/>
        <end position="51"/>
    </location>
</feature>
<evidence type="ECO:0000256" key="2">
    <source>
        <dbReference type="ARBA" id="ARBA00023125"/>
    </source>
</evidence>
<dbReference type="SUPFAM" id="SSF48498">
    <property type="entry name" value="Tetracyclin repressor-like, C-terminal domain"/>
    <property type="match status" value="1"/>
</dbReference>
<dbReference type="Pfam" id="PF00440">
    <property type="entry name" value="TetR_N"/>
    <property type="match status" value="1"/>
</dbReference>
<protein>
    <submittedName>
        <fullName evidence="6">Regulatory protein TetR</fullName>
    </submittedName>
</protein>
<dbReference type="PANTHER" id="PTHR30055">
    <property type="entry name" value="HTH-TYPE TRANSCRIPTIONAL REGULATOR RUTR"/>
    <property type="match status" value="1"/>
</dbReference>
<dbReference type="PROSITE" id="PS50977">
    <property type="entry name" value="HTH_TETR_2"/>
    <property type="match status" value="1"/>
</dbReference>
<evidence type="ECO:0000256" key="4">
    <source>
        <dbReference type="PROSITE-ProRule" id="PRU00335"/>
    </source>
</evidence>
<evidence type="ECO:0000313" key="6">
    <source>
        <dbReference type="EMBL" id="SPD88565.1"/>
    </source>
</evidence>
<dbReference type="InterPro" id="IPR036271">
    <property type="entry name" value="Tet_transcr_reg_TetR-rel_C_sf"/>
</dbReference>
<dbReference type="OrthoDB" id="9796019at2"/>
<evidence type="ECO:0000256" key="3">
    <source>
        <dbReference type="ARBA" id="ARBA00023163"/>
    </source>
</evidence>
<dbReference type="SUPFAM" id="SSF46689">
    <property type="entry name" value="Homeodomain-like"/>
    <property type="match status" value="1"/>
</dbReference>
<accession>A0A2N9JKJ9</accession>
<dbReference type="Gene3D" id="1.10.357.10">
    <property type="entry name" value="Tetracycline Repressor, domain 2"/>
    <property type="match status" value="1"/>
</dbReference>
<organism evidence="6 7">
    <name type="scientific">Micropruina glycogenica</name>
    <dbReference type="NCBI Taxonomy" id="75385"/>
    <lineage>
        <taxon>Bacteria</taxon>
        <taxon>Bacillati</taxon>
        <taxon>Actinomycetota</taxon>
        <taxon>Actinomycetes</taxon>
        <taxon>Propionibacteriales</taxon>
        <taxon>Nocardioidaceae</taxon>
        <taxon>Micropruina</taxon>
    </lineage>
</organism>
<dbReference type="Pfam" id="PF14246">
    <property type="entry name" value="TetR_C_7"/>
    <property type="match status" value="1"/>
</dbReference>
<dbReference type="RefSeq" id="WP_105187045.1">
    <property type="nucleotide sequence ID" value="NZ_BAAAGO010000009.1"/>
</dbReference>
<name>A0A2N9JKJ9_9ACTN</name>
<evidence type="ECO:0000313" key="7">
    <source>
        <dbReference type="Proteomes" id="UP000238164"/>
    </source>
</evidence>
<dbReference type="KEGG" id="mgg:MPLG2_3535"/>
<dbReference type="PANTHER" id="PTHR30055:SF146">
    <property type="entry name" value="HTH-TYPE TRANSCRIPTIONAL DUAL REGULATOR CECR"/>
    <property type="match status" value="1"/>
</dbReference>
<evidence type="ECO:0000259" key="5">
    <source>
        <dbReference type="PROSITE" id="PS50977"/>
    </source>
</evidence>
<keyword evidence="3" id="KW-0804">Transcription</keyword>
<dbReference type="InterPro" id="IPR009057">
    <property type="entry name" value="Homeodomain-like_sf"/>
</dbReference>
<keyword evidence="1" id="KW-0805">Transcription regulation</keyword>
<dbReference type="GO" id="GO:0003700">
    <property type="term" value="F:DNA-binding transcription factor activity"/>
    <property type="evidence" value="ECO:0007669"/>
    <property type="project" value="TreeGrafter"/>
</dbReference>
<dbReference type="EMBL" id="LT985188">
    <property type="protein sequence ID" value="SPD88565.1"/>
    <property type="molecule type" value="Genomic_DNA"/>
</dbReference>
<keyword evidence="2 4" id="KW-0238">DNA-binding</keyword>
<gene>
    <name evidence="6" type="ORF">MPLG2_3535</name>
</gene>
<proteinExistence type="predicted"/>
<dbReference type="Proteomes" id="UP000238164">
    <property type="component" value="Chromosome 1"/>
</dbReference>
<evidence type="ECO:0000256" key="1">
    <source>
        <dbReference type="ARBA" id="ARBA00023015"/>
    </source>
</evidence>
<feature type="domain" description="HTH tetR-type" evidence="5">
    <location>
        <begin position="9"/>
        <end position="69"/>
    </location>
</feature>
<dbReference type="InterPro" id="IPR001647">
    <property type="entry name" value="HTH_TetR"/>
</dbReference>
<dbReference type="GO" id="GO:0045892">
    <property type="term" value="P:negative regulation of DNA-templated transcription"/>
    <property type="evidence" value="ECO:0007669"/>
    <property type="project" value="UniProtKB-ARBA"/>
</dbReference>